<evidence type="ECO:0000259" key="1">
    <source>
        <dbReference type="Pfam" id="PF18566"/>
    </source>
</evidence>
<feature type="domain" description="Linalool dehydratase/isomerase" evidence="1">
    <location>
        <begin position="41"/>
        <end position="369"/>
    </location>
</feature>
<evidence type="ECO:0000313" key="3">
    <source>
        <dbReference type="Proteomes" id="UP001484535"/>
    </source>
</evidence>
<sequence length="502" mass="57271">MLTDKQAGHIRHMRNLMAQPDGDWSHMDSMEAGQEGLSSYRYQLGHIVYALGLAHYHHLPAAPCVFRDAMQAAIRKMRRREVWGYWYEASQSDKRIDPDLEERREQWHDPVVKENIMYSGHLHAMAGMYGVLFDDDRYEREGGLTIRHSPLFVGEEMEFEYDFSSINDIIYWQMVENGWLGVACEPNCIFLVCNQFPMLGFRFHDIRKGTSIAEEAAAGYRQAWADRDVLDRPGTMPMMLMMRQNVLVPGGPATDSHTGAIMHAWNREFVREHRRSQVYHALKTAEDGTISLRPLAMLPGTAESYEQVGEEAALDELAVQWSTPDFGTVLMWLSELGDENTLSGMLAHADTHMNPSWEKGGLYYPRNDRSYDEDGNLTFVEPLMGNVLAGYARLNVPDGLWKLYNHPWGEEHFRQPHLAECPFEVDVLQARYDDDEVTLSLTLRPAVRDGVEARLVLANPGGGRCTILRDGDVLEAAEGERIELHMTIERQTDLQLVPDRAS</sequence>
<reference evidence="2 3" key="1">
    <citation type="submission" date="2024-05" db="EMBL/GenBank/DDBJ databases">
        <authorList>
            <person name="Park S."/>
        </authorList>
    </citation>
    <scope>NUCLEOTIDE SEQUENCE [LARGE SCALE GENOMIC DNA]</scope>
    <source>
        <strain evidence="2 3">DGU5</strain>
    </source>
</reference>
<protein>
    <recommendedName>
        <fullName evidence="1">Linalool dehydratase/isomerase domain-containing protein</fullName>
    </recommendedName>
</protein>
<dbReference type="RefSeq" id="WP_346785036.1">
    <property type="nucleotide sequence ID" value="NZ_JBDLBR010000003.1"/>
</dbReference>
<dbReference type="InterPro" id="IPR041411">
    <property type="entry name" value="Ldi"/>
</dbReference>
<evidence type="ECO:0000313" key="2">
    <source>
        <dbReference type="EMBL" id="MEN7537590.1"/>
    </source>
</evidence>
<comment type="caution">
    <text evidence="2">The sequence shown here is derived from an EMBL/GenBank/DDBJ whole genome shotgun (WGS) entry which is preliminary data.</text>
</comment>
<dbReference type="EMBL" id="JBDLBR010000003">
    <property type="protein sequence ID" value="MEN7537590.1"/>
    <property type="molecule type" value="Genomic_DNA"/>
</dbReference>
<dbReference type="Pfam" id="PF18566">
    <property type="entry name" value="Ldi"/>
    <property type="match status" value="1"/>
</dbReference>
<organism evidence="2 3">
    <name type="scientific">Aurantiacibacter flavus</name>
    <dbReference type="NCBI Taxonomy" id="3145232"/>
    <lineage>
        <taxon>Bacteria</taxon>
        <taxon>Pseudomonadati</taxon>
        <taxon>Pseudomonadota</taxon>
        <taxon>Alphaproteobacteria</taxon>
        <taxon>Sphingomonadales</taxon>
        <taxon>Erythrobacteraceae</taxon>
        <taxon>Aurantiacibacter</taxon>
    </lineage>
</organism>
<dbReference type="Proteomes" id="UP001484535">
    <property type="component" value="Unassembled WGS sequence"/>
</dbReference>
<gene>
    <name evidence="2" type="ORF">ABDJ38_10430</name>
</gene>
<name>A0ABV0D0Y8_9SPHN</name>
<accession>A0ABV0D0Y8</accession>
<proteinExistence type="predicted"/>
<keyword evidence="3" id="KW-1185">Reference proteome</keyword>